<name>A0ABX2E5A6_9FLAO</name>
<gene>
    <name evidence="2" type="ORF">HNV10_10020</name>
</gene>
<accession>A0ABX2E5A6</accession>
<dbReference type="Proteomes" id="UP000805085">
    <property type="component" value="Unassembled WGS sequence"/>
</dbReference>
<proteinExistence type="predicted"/>
<evidence type="ECO:0000313" key="3">
    <source>
        <dbReference type="Proteomes" id="UP000805085"/>
    </source>
</evidence>
<dbReference type="Pfam" id="PF14059">
    <property type="entry name" value="DUF4251"/>
    <property type="match status" value="1"/>
</dbReference>
<feature type="signal peptide" evidence="1">
    <location>
        <begin position="1"/>
        <end position="21"/>
    </location>
</feature>
<evidence type="ECO:0000256" key="1">
    <source>
        <dbReference type="SAM" id="SignalP"/>
    </source>
</evidence>
<dbReference type="Gene3D" id="2.40.128.410">
    <property type="match status" value="1"/>
</dbReference>
<sequence length="158" mass="17443">MKKLILLAFIFSLSASTYVSAQTKQSQKEVFASIYQNSKSIVKSESFVFVGNMVLEDRTREKLSDDSNQLVISDSKMSGELVSIKSKNKTINVSGDISDYNVNFNDDKQEISINFSVKSASKTVSVNIEVKPNGNAFLTASSGNDTSIYWTGKIKNKD</sequence>
<dbReference type="RefSeq" id="WP_173301215.1">
    <property type="nucleotide sequence ID" value="NZ_JABRWQ010000004.1"/>
</dbReference>
<comment type="caution">
    <text evidence="2">The sequence shown here is derived from an EMBL/GenBank/DDBJ whole genome shotgun (WGS) entry which is preliminary data.</text>
</comment>
<evidence type="ECO:0000313" key="2">
    <source>
        <dbReference type="EMBL" id="NRD23577.1"/>
    </source>
</evidence>
<dbReference type="InterPro" id="IPR025347">
    <property type="entry name" value="DUF4251"/>
</dbReference>
<keyword evidence="3" id="KW-1185">Reference proteome</keyword>
<keyword evidence="1" id="KW-0732">Signal</keyword>
<protein>
    <submittedName>
        <fullName evidence="2">DUF4251 domain-containing protein</fullName>
    </submittedName>
</protein>
<feature type="chain" id="PRO_5046639779" evidence="1">
    <location>
        <begin position="22"/>
        <end position="158"/>
    </location>
</feature>
<dbReference type="EMBL" id="JABRWQ010000004">
    <property type="protein sequence ID" value="NRD23577.1"/>
    <property type="molecule type" value="Genomic_DNA"/>
</dbReference>
<reference evidence="2 3" key="1">
    <citation type="journal article" date="2015" name="Int. J. Syst. Evol. Microbiol.">
        <title>Winogradskyella litoriviva sp. nov., isolated from coastal seawater.</title>
        <authorList>
            <person name="Nedashkovskaya O.I."/>
            <person name="Kukhlevskiy A.D."/>
            <person name="Zhukova N.V."/>
            <person name="Kim S.J."/>
            <person name="Rhee S.K."/>
            <person name="Mikhailov V.V."/>
        </authorList>
    </citation>
    <scope>NUCLEOTIDE SEQUENCE [LARGE SCALE GENOMIC DNA]</scope>
    <source>
        <strain evidence="2 3">KMM6491</strain>
    </source>
</reference>
<organism evidence="2 3">
    <name type="scientific">Winogradskyella litoriviva</name>
    <dbReference type="NCBI Taxonomy" id="1220182"/>
    <lineage>
        <taxon>Bacteria</taxon>
        <taxon>Pseudomonadati</taxon>
        <taxon>Bacteroidota</taxon>
        <taxon>Flavobacteriia</taxon>
        <taxon>Flavobacteriales</taxon>
        <taxon>Flavobacteriaceae</taxon>
        <taxon>Winogradskyella</taxon>
    </lineage>
</organism>